<evidence type="ECO:0000259" key="1">
    <source>
        <dbReference type="Pfam" id="PF01261"/>
    </source>
</evidence>
<evidence type="ECO:0000313" key="5">
    <source>
        <dbReference type="Proteomes" id="UP000231990"/>
    </source>
</evidence>
<dbReference type="Proteomes" id="UP000231962">
    <property type="component" value="Unassembled WGS sequence"/>
</dbReference>
<keyword evidence="4" id="KW-1185">Reference proteome</keyword>
<dbReference type="PANTHER" id="PTHR12110:SF53">
    <property type="entry name" value="BLR5974 PROTEIN"/>
    <property type="match status" value="1"/>
</dbReference>
<evidence type="ECO:0000313" key="2">
    <source>
        <dbReference type="EMBL" id="PJZ70383.1"/>
    </source>
</evidence>
<keyword evidence="3" id="KW-0413">Isomerase</keyword>
<sequence length="270" mass="30757">MQGRLLPKYQGRFQAHPIGYWQEEFYKAAGYDLDCIEFILDYNDFEINPLMSSAGLDTILELINETGVSVYTVCADYFMEAPLHHADEAVSRHSQKILKDLLNRGKILGLTDIVIPCVDQSSIKDKEAQDRFYENLMSLVNLAELCNINLSLETDLPPEPFAELVNRFDSNFVTVNYDTGNSASLGYDPEEEFKCYGNKISDIHLKDRLLGGGSVMFGTGATEFTKIFNLLGKMNYSGPFVMQSYRDDEGLQVFESQLNWIRNFFLRDPK</sequence>
<comment type="caution">
    <text evidence="3">The sequence shown here is derived from an EMBL/GenBank/DDBJ whole genome shotgun (WGS) entry which is preliminary data.</text>
</comment>
<dbReference type="GO" id="GO:0016853">
    <property type="term" value="F:isomerase activity"/>
    <property type="evidence" value="ECO:0007669"/>
    <property type="project" value="UniProtKB-KW"/>
</dbReference>
<gene>
    <name evidence="2" type="ORF">CH360_06685</name>
    <name evidence="3" type="ORF">CH373_12285</name>
</gene>
<dbReference type="EMBL" id="NPDZ01000007">
    <property type="protein sequence ID" value="PJZ72934.1"/>
    <property type="molecule type" value="Genomic_DNA"/>
</dbReference>
<dbReference type="SUPFAM" id="SSF51658">
    <property type="entry name" value="Xylose isomerase-like"/>
    <property type="match status" value="1"/>
</dbReference>
<evidence type="ECO:0000313" key="3">
    <source>
        <dbReference type="EMBL" id="PJZ72934.1"/>
    </source>
</evidence>
<dbReference type="OrthoDB" id="9798407at2"/>
<dbReference type="InterPro" id="IPR036237">
    <property type="entry name" value="Xyl_isomerase-like_sf"/>
</dbReference>
<dbReference type="EMBL" id="NPDY01000004">
    <property type="protein sequence ID" value="PJZ70383.1"/>
    <property type="molecule type" value="Genomic_DNA"/>
</dbReference>
<accession>A0A2M9ZLS7</accession>
<dbReference type="Pfam" id="PF01261">
    <property type="entry name" value="AP_endonuc_2"/>
    <property type="match status" value="1"/>
</dbReference>
<dbReference type="InterPro" id="IPR050312">
    <property type="entry name" value="IolE/XylAMocC-like"/>
</dbReference>
<name>A0A2M9ZLS7_9LEPT</name>
<reference evidence="4 5" key="1">
    <citation type="submission" date="2017-07" db="EMBL/GenBank/DDBJ databases">
        <title>Leptospira spp. isolated from tropical soils.</title>
        <authorList>
            <person name="Thibeaux R."/>
            <person name="Iraola G."/>
            <person name="Ferres I."/>
            <person name="Bierque E."/>
            <person name="Girault D."/>
            <person name="Soupe-Gilbert M.-E."/>
            <person name="Picardeau M."/>
            <person name="Goarant C."/>
        </authorList>
    </citation>
    <scope>NUCLEOTIDE SEQUENCE [LARGE SCALE GENOMIC DNA]</scope>
    <source>
        <strain evidence="3 5">FH1-B-B1</strain>
        <strain evidence="2 4">FH1-B-C1</strain>
    </source>
</reference>
<feature type="domain" description="Xylose isomerase-like TIM barrel" evidence="1">
    <location>
        <begin position="26"/>
        <end position="263"/>
    </location>
</feature>
<dbReference type="AlphaFoldDB" id="A0A2M9ZLS7"/>
<proteinExistence type="predicted"/>
<evidence type="ECO:0000313" key="4">
    <source>
        <dbReference type="Proteomes" id="UP000231962"/>
    </source>
</evidence>
<dbReference type="PANTHER" id="PTHR12110">
    <property type="entry name" value="HYDROXYPYRUVATE ISOMERASE"/>
    <property type="match status" value="1"/>
</dbReference>
<dbReference type="Proteomes" id="UP000231990">
    <property type="component" value="Unassembled WGS sequence"/>
</dbReference>
<organism evidence="3 5">
    <name type="scientific">Leptospira perolatii</name>
    <dbReference type="NCBI Taxonomy" id="2023191"/>
    <lineage>
        <taxon>Bacteria</taxon>
        <taxon>Pseudomonadati</taxon>
        <taxon>Spirochaetota</taxon>
        <taxon>Spirochaetia</taxon>
        <taxon>Leptospirales</taxon>
        <taxon>Leptospiraceae</taxon>
        <taxon>Leptospira</taxon>
    </lineage>
</organism>
<protein>
    <submittedName>
        <fullName evidence="3">Xylose isomerase</fullName>
    </submittedName>
</protein>
<dbReference type="InterPro" id="IPR013022">
    <property type="entry name" value="Xyl_isomerase-like_TIM-brl"/>
</dbReference>
<dbReference type="Gene3D" id="3.20.20.150">
    <property type="entry name" value="Divalent-metal-dependent TIM barrel enzymes"/>
    <property type="match status" value="1"/>
</dbReference>